<organism evidence="7 8">
    <name type="scientific">Sulfoacidibacillus ferrooxidans</name>
    <dbReference type="NCBI Taxonomy" id="2005001"/>
    <lineage>
        <taxon>Bacteria</taxon>
        <taxon>Bacillati</taxon>
        <taxon>Bacillota</taxon>
        <taxon>Bacilli</taxon>
        <taxon>Bacillales</taxon>
        <taxon>Alicyclobacillaceae</taxon>
        <taxon>Sulfoacidibacillus</taxon>
    </lineage>
</organism>
<sequence>MSYSIMKTAVLIVIGLCVFIVGLLTMRHGLAQATSKKMELLIARLVKTPTRGLLTGIIATLFTQSSAAVTIISMGLVAADVLQFTDTIGIILGTNIGSTFTVGLLSLDVARFGPYVILLGVILYLLSQTLQKSQATRDRLKYLAIGIIGFGTLFVGFHLMTAAATPLVSLPIFAHWLLLAKIHPILGLLTGTLITAMIGSSSATTALTLTLAKTGMLSLLGATAIVFGNNIGTCTTAILASIGGTKPVQRVAATHVFLNVTGATLFMLFLHPFVVAIQELSGDIGTQVALAHFLFNVISSLLALPFVAQIVWLLEKWMPDRLESK</sequence>
<dbReference type="EMBL" id="JALBUF010000001">
    <property type="protein sequence ID" value="MCI0181889.1"/>
    <property type="molecule type" value="Genomic_DNA"/>
</dbReference>
<feature type="transmembrane region" description="Helical" evidence="6">
    <location>
        <begin position="57"/>
        <end position="81"/>
    </location>
</feature>
<feature type="transmembrane region" description="Helical" evidence="6">
    <location>
        <begin position="219"/>
        <end position="244"/>
    </location>
</feature>
<feature type="transmembrane region" description="Helical" evidence="6">
    <location>
        <begin position="289"/>
        <end position="314"/>
    </location>
</feature>
<feature type="transmembrane region" description="Helical" evidence="6">
    <location>
        <begin position="142"/>
        <end position="165"/>
    </location>
</feature>
<evidence type="ECO:0000256" key="2">
    <source>
        <dbReference type="ARBA" id="ARBA00022475"/>
    </source>
</evidence>
<feature type="transmembrane region" description="Helical" evidence="6">
    <location>
        <begin position="185"/>
        <end position="212"/>
    </location>
</feature>
<evidence type="ECO:0000256" key="5">
    <source>
        <dbReference type="ARBA" id="ARBA00023136"/>
    </source>
</evidence>
<protein>
    <recommendedName>
        <fullName evidence="9">Na/Pi cotransporter</fullName>
    </recommendedName>
</protein>
<keyword evidence="3 6" id="KW-0812">Transmembrane</keyword>
<evidence type="ECO:0000313" key="7">
    <source>
        <dbReference type="EMBL" id="MCI0181889.1"/>
    </source>
</evidence>
<gene>
    <name evidence="7" type="ORF">MM817_00136</name>
</gene>
<keyword evidence="4 6" id="KW-1133">Transmembrane helix</keyword>
<keyword evidence="2" id="KW-1003">Cell membrane</keyword>
<keyword evidence="5 6" id="KW-0472">Membrane</keyword>
<dbReference type="PANTHER" id="PTHR10010:SF46">
    <property type="entry name" value="SODIUM-DEPENDENT PHOSPHATE TRANSPORT PROTEIN 2B"/>
    <property type="match status" value="1"/>
</dbReference>
<dbReference type="NCBIfam" id="NF037997">
    <property type="entry name" value="Na_Pi_symport"/>
    <property type="match status" value="1"/>
</dbReference>
<dbReference type="PANTHER" id="PTHR10010">
    <property type="entry name" value="SOLUTE CARRIER FAMILY 34 SODIUM PHOSPHATE , MEMBER 2-RELATED"/>
    <property type="match status" value="1"/>
</dbReference>
<evidence type="ECO:0000256" key="3">
    <source>
        <dbReference type="ARBA" id="ARBA00022692"/>
    </source>
</evidence>
<evidence type="ECO:0000313" key="8">
    <source>
        <dbReference type="Proteomes" id="UP001139263"/>
    </source>
</evidence>
<evidence type="ECO:0008006" key="9">
    <source>
        <dbReference type="Google" id="ProtNLM"/>
    </source>
</evidence>
<reference evidence="7" key="1">
    <citation type="submission" date="2022-03" db="EMBL/GenBank/DDBJ databases">
        <title>Draft Genome Sequence of Firmicute Strain S0AB, a Heterotrophic Iron/Sulfur-Oxidizing Extreme Acidophile.</title>
        <authorList>
            <person name="Vergara E."/>
            <person name="Pakostova E."/>
            <person name="Johnson D.B."/>
            <person name="Holmes D.S."/>
        </authorList>
    </citation>
    <scope>NUCLEOTIDE SEQUENCE</scope>
    <source>
        <strain evidence="7">S0AB</strain>
    </source>
</reference>
<dbReference type="InterPro" id="IPR003841">
    <property type="entry name" value="Na/Pi_transpt"/>
</dbReference>
<accession>A0A9X1V5X1</accession>
<dbReference type="AlphaFoldDB" id="A0A9X1V5X1"/>
<dbReference type="Pfam" id="PF02690">
    <property type="entry name" value="Na_Pi_cotrans"/>
    <property type="match status" value="2"/>
</dbReference>
<dbReference type="GO" id="GO:0044341">
    <property type="term" value="P:sodium-dependent phosphate transport"/>
    <property type="evidence" value="ECO:0007669"/>
    <property type="project" value="InterPro"/>
</dbReference>
<feature type="transmembrane region" description="Helical" evidence="6">
    <location>
        <begin position="112"/>
        <end position="130"/>
    </location>
</feature>
<proteinExistence type="predicted"/>
<name>A0A9X1V5X1_9BACL</name>
<comment type="subcellular location">
    <subcellularLocation>
        <location evidence="1">Cell membrane</location>
        <topology evidence="1">Multi-pass membrane protein</topology>
    </subcellularLocation>
</comment>
<dbReference type="GO" id="GO:0005436">
    <property type="term" value="F:sodium:phosphate symporter activity"/>
    <property type="evidence" value="ECO:0007669"/>
    <property type="project" value="InterPro"/>
</dbReference>
<keyword evidence="8" id="KW-1185">Reference proteome</keyword>
<comment type="caution">
    <text evidence="7">The sequence shown here is derived from an EMBL/GenBank/DDBJ whole genome shotgun (WGS) entry which is preliminary data.</text>
</comment>
<dbReference type="RefSeq" id="WP_241711517.1">
    <property type="nucleotide sequence ID" value="NZ_JALBUF010000001.1"/>
</dbReference>
<feature type="transmembrane region" description="Helical" evidence="6">
    <location>
        <begin position="256"/>
        <end position="277"/>
    </location>
</feature>
<evidence type="ECO:0000256" key="1">
    <source>
        <dbReference type="ARBA" id="ARBA00004651"/>
    </source>
</evidence>
<dbReference type="GO" id="GO:0005886">
    <property type="term" value="C:plasma membrane"/>
    <property type="evidence" value="ECO:0007669"/>
    <property type="project" value="UniProtKB-SubCell"/>
</dbReference>
<evidence type="ECO:0000256" key="6">
    <source>
        <dbReference type="SAM" id="Phobius"/>
    </source>
</evidence>
<dbReference type="Proteomes" id="UP001139263">
    <property type="component" value="Unassembled WGS sequence"/>
</dbReference>
<evidence type="ECO:0000256" key="4">
    <source>
        <dbReference type="ARBA" id="ARBA00022989"/>
    </source>
</evidence>